<dbReference type="InterPro" id="IPR051486">
    <property type="entry name" value="Hcy_S-methyltransferase"/>
</dbReference>
<keyword evidence="7" id="KW-1185">Reference proteome</keyword>
<keyword evidence="3" id="KW-0479">Metal-binding</keyword>
<sequence>MHCSGIYGDTVTLETLKDFHRRRVQVLADSGADLLAFETISNKLDAMEYTEILEKENIKVPTWFSFNSKDGINVVSGGPISNCTAIADLCDRVVAVGINCTAPRYIDGLAQSIKMV</sequence>
<organism evidence="6 7">
    <name type="scientific">Coffea canephora</name>
    <name type="common">Robusta coffee</name>
    <dbReference type="NCBI Taxonomy" id="49390"/>
    <lineage>
        <taxon>Eukaryota</taxon>
        <taxon>Viridiplantae</taxon>
        <taxon>Streptophyta</taxon>
        <taxon>Embryophyta</taxon>
        <taxon>Tracheophyta</taxon>
        <taxon>Spermatophyta</taxon>
        <taxon>Magnoliopsida</taxon>
        <taxon>eudicotyledons</taxon>
        <taxon>Gunneridae</taxon>
        <taxon>Pentapetalae</taxon>
        <taxon>asterids</taxon>
        <taxon>lamiids</taxon>
        <taxon>Gentianales</taxon>
        <taxon>Rubiaceae</taxon>
        <taxon>Ixoroideae</taxon>
        <taxon>Gardenieae complex</taxon>
        <taxon>Bertiereae - Coffeeae clade</taxon>
        <taxon>Coffeeae</taxon>
        <taxon>Coffea</taxon>
    </lineage>
</organism>
<evidence type="ECO:0000256" key="4">
    <source>
        <dbReference type="ARBA" id="ARBA00022833"/>
    </source>
</evidence>
<dbReference type="SUPFAM" id="SSF82282">
    <property type="entry name" value="Homocysteine S-methyltransferase"/>
    <property type="match status" value="1"/>
</dbReference>
<dbReference type="GO" id="GO:0033528">
    <property type="term" value="P:S-methylmethionine cycle"/>
    <property type="evidence" value="ECO:0007669"/>
    <property type="project" value="TreeGrafter"/>
</dbReference>
<evidence type="ECO:0000256" key="2">
    <source>
        <dbReference type="ARBA" id="ARBA00022679"/>
    </source>
</evidence>
<dbReference type="OrthoDB" id="261426at2759"/>
<keyword evidence="1" id="KW-0489">Methyltransferase</keyword>
<dbReference type="Pfam" id="PF02574">
    <property type="entry name" value="S-methyl_trans"/>
    <property type="match status" value="1"/>
</dbReference>
<dbReference type="PANTHER" id="PTHR46015:SF8">
    <property type="entry name" value="HOMOCYSTEINE S-METHYLTRANSFERASE 2-LIKE"/>
    <property type="match status" value="1"/>
</dbReference>
<dbReference type="GO" id="GO:0009086">
    <property type="term" value="P:methionine biosynthetic process"/>
    <property type="evidence" value="ECO:0007669"/>
    <property type="project" value="TreeGrafter"/>
</dbReference>
<dbReference type="Gene3D" id="3.20.20.330">
    <property type="entry name" value="Homocysteine-binding-like domain"/>
    <property type="match status" value="1"/>
</dbReference>
<proteinExistence type="predicted"/>
<keyword evidence="2" id="KW-0808">Transferase</keyword>
<evidence type="ECO:0000256" key="1">
    <source>
        <dbReference type="ARBA" id="ARBA00022603"/>
    </source>
</evidence>
<dbReference type="GO" id="GO:0046872">
    <property type="term" value="F:metal ion binding"/>
    <property type="evidence" value="ECO:0007669"/>
    <property type="project" value="UniProtKB-KW"/>
</dbReference>
<dbReference type="Gramene" id="CDP01114">
    <property type="protein sequence ID" value="CDP01114"/>
    <property type="gene ID" value="GSCOC_T00034631001"/>
</dbReference>
<evidence type="ECO:0000313" key="7">
    <source>
        <dbReference type="Proteomes" id="UP000295252"/>
    </source>
</evidence>
<dbReference type="STRING" id="49390.A0A068TYW5"/>
<dbReference type="PhylomeDB" id="A0A068TYW5"/>
<evidence type="ECO:0000259" key="5">
    <source>
        <dbReference type="Pfam" id="PF02574"/>
    </source>
</evidence>
<dbReference type="InParanoid" id="A0A068TYW5"/>
<accession>A0A068TYW5</accession>
<dbReference type="InterPro" id="IPR036589">
    <property type="entry name" value="HCY_dom_sf"/>
</dbReference>
<dbReference type="AlphaFoldDB" id="A0A068TYW5"/>
<gene>
    <name evidence="6" type="ORF">GSCOC_T00034631001</name>
</gene>
<dbReference type="Proteomes" id="UP000295252">
    <property type="component" value="Chromosome II"/>
</dbReference>
<dbReference type="GO" id="GO:0032259">
    <property type="term" value="P:methylation"/>
    <property type="evidence" value="ECO:0007669"/>
    <property type="project" value="UniProtKB-KW"/>
</dbReference>
<evidence type="ECO:0000313" key="6">
    <source>
        <dbReference type="EMBL" id="CDP01114.1"/>
    </source>
</evidence>
<dbReference type="EMBL" id="HG739090">
    <property type="protein sequence ID" value="CDP01114.1"/>
    <property type="molecule type" value="Genomic_DNA"/>
</dbReference>
<keyword evidence="4" id="KW-0862">Zinc</keyword>
<dbReference type="GO" id="GO:0008898">
    <property type="term" value="F:S-adenosylmethionine-homocysteine S-methyltransferase activity"/>
    <property type="evidence" value="ECO:0007669"/>
    <property type="project" value="TreeGrafter"/>
</dbReference>
<dbReference type="InterPro" id="IPR003726">
    <property type="entry name" value="HCY_dom"/>
</dbReference>
<dbReference type="PANTHER" id="PTHR46015">
    <property type="entry name" value="ZGC:172121"/>
    <property type="match status" value="1"/>
</dbReference>
<name>A0A068TYW5_COFCA</name>
<reference evidence="7" key="1">
    <citation type="journal article" date="2014" name="Science">
        <title>The coffee genome provides insight into the convergent evolution of caffeine biosynthesis.</title>
        <authorList>
            <person name="Denoeud F."/>
            <person name="Carretero-Paulet L."/>
            <person name="Dereeper A."/>
            <person name="Droc G."/>
            <person name="Guyot R."/>
            <person name="Pietrella M."/>
            <person name="Zheng C."/>
            <person name="Alberti A."/>
            <person name="Anthony F."/>
            <person name="Aprea G."/>
            <person name="Aury J.M."/>
            <person name="Bento P."/>
            <person name="Bernard M."/>
            <person name="Bocs S."/>
            <person name="Campa C."/>
            <person name="Cenci A."/>
            <person name="Combes M.C."/>
            <person name="Crouzillat D."/>
            <person name="Da Silva C."/>
            <person name="Daddiego L."/>
            <person name="De Bellis F."/>
            <person name="Dussert S."/>
            <person name="Garsmeur O."/>
            <person name="Gayraud T."/>
            <person name="Guignon V."/>
            <person name="Jahn K."/>
            <person name="Jamilloux V."/>
            <person name="Joet T."/>
            <person name="Labadie K."/>
            <person name="Lan T."/>
            <person name="Leclercq J."/>
            <person name="Lepelley M."/>
            <person name="Leroy T."/>
            <person name="Li L.T."/>
            <person name="Librado P."/>
            <person name="Lopez L."/>
            <person name="Munoz A."/>
            <person name="Noel B."/>
            <person name="Pallavicini A."/>
            <person name="Perrotta G."/>
            <person name="Poncet V."/>
            <person name="Pot D."/>
            <person name="Priyono X."/>
            <person name="Rigoreau M."/>
            <person name="Rouard M."/>
            <person name="Rozas J."/>
            <person name="Tranchant-Dubreuil C."/>
            <person name="VanBuren R."/>
            <person name="Zhang Q."/>
            <person name="Andrade A.C."/>
            <person name="Argout X."/>
            <person name="Bertrand B."/>
            <person name="de Kochko A."/>
            <person name="Graziosi G."/>
            <person name="Henry R.J."/>
            <person name="Jayarama X."/>
            <person name="Ming R."/>
            <person name="Nagai C."/>
            <person name="Rounsley S."/>
            <person name="Sankoff D."/>
            <person name="Giuliano G."/>
            <person name="Albert V.A."/>
            <person name="Wincker P."/>
            <person name="Lashermes P."/>
        </authorList>
    </citation>
    <scope>NUCLEOTIDE SEQUENCE [LARGE SCALE GENOMIC DNA]</scope>
    <source>
        <strain evidence="7">cv. DH200-94</strain>
    </source>
</reference>
<feature type="domain" description="Hcy-binding" evidence="5">
    <location>
        <begin position="5"/>
        <end position="113"/>
    </location>
</feature>
<evidence type="ECO:0000256" key="3">
    <source>
        <dbReference type="ARBA" id="ARBA00022723"/>
    </source>
</evidence>
<protein>
    <recommendedName>
        <fullName evidence="5">Hcy-binding domain-containing protein</fullName>
    </recommendedName>
</protein>
<dbReference type="OMA" id="AMEYTEI"/>